<dbReference type="Proteomes" id="UP000663829">
    <property type="component" value="Unassembled WGS sequence"/>
</dbReference>
<organism evidence="14 17">
    <name type="scientific">Didymodactylos carnosus</name>
    <dbReference type="NCBI Taxonomy" id="1234261"/>
    <lineage>
        <taxon>Eukaryota</taxon>
        <taxon>Metazoa</taxon>
        <taxon>Spiralia</taxon>
        <taxon>Gnathifera</taxon>
        <taxon>Rotifera</taxon>
        <taxon>Eurotatoria</taxon>
        <taxon>Bdelloidea</taxon>
        <taxon>Philodinida</taxon>
        <taxon>Philodinidae</taxon>
        <taxon>Didymodactylos</taxon>
    </lineage>
</organism>
<reference evidence="14" key="1">
    <citation type="submission" date="2021-02" db="EMBL/GenBank/DDBJ databases">
        <authorList>
            <person name="Nowell W R."/>
        </authorList>
    </citation>
    <scope>NUCLEOTIDE SEQUENCE</scope>
</reference>
<evidence type="ECO:0000256" key="3">
    <source>
        <dbReference type="ARBA" id="ARBA00022737"/>
    </source>
</evidence>
<feature type="region of interest" description="Disordered" evidence="11">
    <location>
        <begin position="452"/>
        <end position="477"/>
    </location>
</feature>
<dbReference type="GO" id="GO:0008270">
    <property type="term" value="F:zinc ion binding"/>
    <property type="evidence" value="ECO:0007669"/>
    <property type="project" value="UniProtKB-KW"/>
</dbReference>
<keyword evidence="5" id="KW-0862">Zinc</keyword>
<dbReference type="EMBL" id="CAJOBA010000542">
    <property type="protein sequence ID" value="CAF3539894.1"/>
    <property type="molecule type" value="Genomic_DNA"/>
</dbReference>
<keyword evidence="6" id="KW-0805">Transcription regulation</keyword>
<feature type="region of interest" description="Disordered" evidence="11">
    <location>
        <begin position="1"/>
        <end position="25"/>
    </location>
</feature>
<dbReference type="GO" id="GO:0005634">
    <property type="term" value="C:nucleus"/>
    <property type="evidence" value="ECO:0007669"/>
    <property type="project" value="UniProtKB-SubCell"/>
</dbReference>
<evidence type="ECO:0000259" key="12">
    <source>
        <dbReference type="PROSITE" id="PS50157"/>
    </source>
</evidence>
<keyword evidence="7" id="KW-0238">DNA-binding</keyword>
<evidence type="ECO:0000313" key="15">
    <source>
        <dbReference type="EMBL" id="CAF3539894.1"/>
    </source>
</evidence>
<dbReference type="EMBL" id="CAJNOQ010000197">
    <property type="protein sequence ID" value="CAF0770866.1"/>
    <property type="molecule type" value="Genomic_DNA"/>
</dbReference>
<evidence type="ECO:0000256" key="11">
    <source>
        <dbReference type="SAM" id="MobiDB-lite"/>
    </source>
</evidence>
<dbReference type="Gene3D" id="3.30.160.60">
    <property type="entry name" value="Classic Zinc Finger"/>
    <property type="match status" value="3"/>
</dbReference>
<feature type="domain" description="C2H2-type" evidence="12">
    <location>
        <begin position="666"/>
        <end position="693"/>
    </location>
</feature>
<evidence type="ECO:0000313" key="17">
    <source>
        <dbReference type="Proteomes" id="UP000663829"/>
    </source>
</evidence>
<evidence type="ECO:0000256" key="6">
    <source>
        <dbReference type="ARBA" id="ARBA00023015"/>
    </source>
</evidence>
<dbReference type="Proteomes" id="UP000682733">
    <property type="component" value="Unassembled WGS sequence"/>
</dbReference>
<dbReference type="GO" id="GO:0010468">
    <property type="term" value="P:regulation of gene expression"/>
    <property type="evidence" value="ECO:0007669"/>
    <property type="project" value="TreeGrafter"/>
</dbReference>
<sequence>MNSSSITTKSSPVNSNQPILTTTDEKTNEINENDHTLCHETTITTTTDFVIQQLSPSSIPPLTPRSDTASSSFIGGGGGDSFDLSPKSYAVIETGDATELEQIIDLLRQFFPNTKILEYNNNNRGSREQSSTPNSFGGSPSRSYLATNQQTSTDSLRVPDLHHRSSNNSSPKSSFESDVFNVDRHSSFGGYSSNLSDYSDKQNRSINSQGFKGKVKDYLQRRYLEQLEDRAQRKDTFTKCRSDDINYSVCRDERDVLLQISSSQKTSTSQQQRHELSSSHANISSFTNEPTVTFSPLNIKARSLDLTVPREHSVSDSTIHPSISRSYSKRRLERLVLTTVIAWITASVSDILSFRMITIDMEDAPNSNSYENGRELAKDRQMSSPPADCTKITFSIDQHFDPVEPSTDEVRENVITTNPTPILFTKLSNVRSARNLTVDDALQSDFHERTFRHPLQHSYSEQTSNKQGEHSPDCQQLDQSSILTSYRHQYPLSPTDTMDPRLKQLLPPQTHRIQPCSQIKQQSFDRILTPIVFPPLLRGPTTPFSAASDPGQYSSQTAPNPYTLVSFHFPKSQEPMAVNAQGSIAQLSNLTKILCDEQNVFTPISPRFKMEAQEPTTDQIPPCQICRQRFDSRQMYIAHYRSHLQSAVDDDKTAILEGDRVDSRSYQCKVCFKRFSRSDMLNRHLRLHSGIRPYRCTMCNTHFSRSDHLSTHLRTHTGEKPYACPECSYAACRRDMITRHLKVHSKQRKNATSSMGSSQDSVGSNG</sequence>
<dbReference type="FunFam" id="3.30.160.60:FF:000064">
    <property type="entry name" value="Early growth response protein 3"/>
    <property type="match status" value="1"/>
</dbReference>
<evidence type="ECO:0000313" key="16">
    <source>
        <dbReference type="EMBL" id="CAF3552986.1"/>
    </source>
</evidence>
<dbReference type="GO" id="GO:0003677">
    <property type="term" value="F:DNA binding"/>
    <property type="evidence" value="ECO:0007669"/>
    <property type="project" value="UniProtKB-KW"/>
</dbReference>
<dbReference type="PROSITE" id="PS00028">
    <property type="entry name" value="ZINC_FINGER_C2H2_1"/>
    <property type="match status" value="3"/>
</dbReference>
<dbReference type="SUPFAM" id="SSF57667">
    <property type="entry name" value="beta-beta-alpha zinc fingers"/>
    <property type="match status" value="2"/>
</dbReference>
<accession>A0A813QT84</accession>
<dbReference type="Pfam" id="PF12874">
    <property type="entry name" value="zf-met"/>
    <property type="match status" value="1"/>
</dbReference>
<evidence type="ECO:0000256" key="10">
    <source>
        <dbReference type="PROSITE-ProRule" id="PRU00042"/>
    </source>
</evidence>
<dbReference type="SMART" id="SM00355">
    <property type="entry name" value="ZnF_C2H2"/>
    <property type="match status" value="4"/>
</dbReference>
<feature type="region of interest" description="Disordered" evidence="11">
    <location>
        <begin position="119"/>
        <end position="177"/>
    </location>
</feature>
<feature type="compositionally biased region" description="Polar residues" evidence="11">
    <location>
        <begin position="119"/>
        <end position="155"/>
    </location>
</feature>
<dbReference type="PROSITE" id="PS50157">
    <property type="entry name" value="ZINC_FINGER_C2H2_2"/>
    <property type="match status" value="3"/>
</dbReference>
<dbReference type="AlphaFoldDB" id="A0A813QT84"/>
<feature type="region of interest" description="Disordered" evidence="11">
    <location>
        <begin position="55"/>
        <end position="79"/>
    </location>
</feature>
<dbReference type="Pfam" id="PF00096">
    <property type="entry name" value="zf-C2H2"/>
    <property type="match status" value="2"/>
</dbReference>
<dbReference type="Proteomes" id="UP000677228">
    <property type="component" value="Unassembled WGS sequence"/>
</dbReference>
<keyword evidence="17" id="KW-1185">Reference proteome</keyword>
<name>A0A813QT84_9BILA</name>
<protein>
    <recommendedName>
        <fullName evidence="12">C2H2-type domain-containing protein</fullName>
    </recommendedName>
</protein>
<feature type="region of interest" description="Disordered" evidence="11">
    <location>
        <begin position="743"/>
        <end position="766"/>
    </location>
</feature>
<proteinExistence type="predicted"/>
<dbReference type="InterPro" id="IPR036236">
    <property type="entry name" value="Znf_C2H2_sf"/>
</dbReference>
<evidence type="ECO:0000256" key="5">
    <source>
        <dbReference type="ARBA" id="ARBA00022833"/>
    </source>
</evidence>
<dbReference type="PANTHER" id="PTHR16515">
    <property type="entry name" value="PR DOMAIN ZINC FINGER PROTEIN"/>
    <property type="match status" value="1"/>
</dbReference>
<keyword evidence="2" id="KW-0479">Metal-binding</keyword>
<feature type="compositionally biased region" description="Low complexity" evidence="11">
    <location>
        <begin position="166"/>
        <end position="177"/>
    </location>
</feature>
<dbReference type="Proteomes" id="UP000681722">
    <property type="component" value="Unassembled WGS sequence"/>
</dbReference>
<evidence type="ECO:0000256" key="2">
    <source>
        <dbReference type="ARBA" id="ARBA00022723"/>
    </source>
</evidence>
<feature type="domain" description="C2H2-type" evidence="12">
    <location>
        <begin position="722"/>
        <end position="749"/>
    </location>
</feature>
<evidence type="ECO:0000256" key="1">
    <source>
        <dbReference type="ARBA" id="ARBA00004123"/>
    </source>
</evidence>
<dbReference type="InterPro" id="IPR013087">
    <property type="entry name" value="Znf_C2H2_type"/>
</dbReference>
<evidence type="ECO:0000256" key="9">
    <source>
        <dbReference type="ARBA" id="ARBA00023242"/>
    </source>
</evidence>
<feature type="compositionally biased region" description="Low complexity" evidence="11">
    <location>
        <begin position="262"/>
        <end position="271"/>
    </location>
</feature>
<gene>
    <name evidence="14" type="ORF">GPM918_LOCUS1917</name>
    <name evidence="13" type="ORF">OVA965_LOCUS2506</name>
    <name evidence="16" type="ORF">SRO942_LOCUS1917</name>
    <name evidence="15" type="ORF">TMI583_LOCUS2506</name>
</gene>
<keyword evidence="8" id="KW-0804">Transcription</keyword>
<evidence type="ECO:0000313" key="13">
    <source>
        <dbReference type="EMBL" id="CAF0760164.1"/>
    </source>
</evidence>
<dbReference type="OrthoDB" id="10018191at2759"/>
<dbReference type="EMBL" id="CAJNOK010000542">
    <property type="protein sequence ID" value="CAF0760164.1"/>
    <property type="molecule type" value="Genomic_DNA"/>
</dbReference>
<keyword evidence="3" id="KW-0677">Repeat</keyword>
<dbReference type="InterPro" id="IPR050331">
    <property type="entry name" value="Zinc_finger"/>
</dbReference>
<keyword evidence="9" id="KW-0539">Nucleus</keyword>
<dbReference type="PANTHER" id="PTHR16515:SF49">
    <property type="entry name" value="GASTRULA ZINC FINGER PROTEIN XLCGF49.1-LIKE-RELATED"/>
    <property type="match status" value="1"/>
</dbReference>
<keyword evidence="4 10" id="KW-0863">Zinc-finger</keyword>
<feature type="region of interest" description="Disordered" evidence="11">
    <location>
        <begin position="262"/>
        <end position="282"/>
    </location>
</feature>
<feature type="compositionally biased region" description="Polar residues" evidence="11">
    <location>
        <begin position="457"/>
        <end position="466"/>
    </location>
</feature>
<comment type="subcellular location">
    <subcellularLocation>
        <location evidence="1">Nucleus</location>
    </subcellularLocation>
</comment>
<dbReference type="EMBL" id="CAJOBC010000197">
    <property type="protein sequence ID" value="CAF3552986.1"/>
    <property type="molecule type" value="Genomic_DNA"/>
</dbReference>
<evidence type="ECO:0000256" key="7">
    <source>
        <dbReference type="ARBA" id="ARBA00023125"/>
    </source>
</evidence>
<evidence type="ECO:0000256" key="4">
    <source>
        <dbReference type="ARBA" id="ARBA00022771"/>
    </source>
</evidence>
<feature type="compositionally biased region" description="Polar residues" evidence="11">
    <location>
        <begin position="1"/>
        <end position="22"/>
    </location>
</feature>
<feature type="domain" description="C2H2-type" evidence="12">
    <location>
        <begin position="694"/>
        <end position="721"/>
    </location>
</feature>
<feature type="compositionally biased region" description="Low complexity" evidence="11">
    <location>
        <begin position="753"/>
        <end position="766"/>
    </location>
</feature>
<evidence type="ECO:0000256" key="8">
    <source>
        <dbReference type="ARBA" id="ARBA00023163"/>
    </source>
</evidence>
<comment type="caution">
    <text evidence="14">The sequence shown here is derived from an EMBL/GenBank/DDBJ whole genome shotgun (WGS) entry which is preliminary data.</text>
</comment>
<evidence type="ECO:0000313" key="14">
    <source>
        <dbReference type="EMBL" id="CAF0770866.1"/>
    </source>
</evidence>